<dbReference type="RefSeq" id="WP_174449083.1">
    <property type="nucleotide sequence ID" value="NZ_AP018732.1"/>
</dbReference>
<dbReference type="OrthoDB" id="8704at2157"/>
<reference evidence="1 2" key="1">
    <citation type="journal article" date="2019" name="ISME J.">
        <title>Isolation and characterization of a thermophilic sulfur- and iron-reducing thaumarchaeote from a terrestrial acidic hot spring.</title>
        <authorList>
            <person name="Kato S."/>
            <person name="Itoh T."/>
            <person name="Yuki M."/>
            <person name="Nagamori M."/>
            <person name="Ohnishi M."/>
            <person name="Uematsu K."/>
            <person name="Suzuki K."/>
            <person name="Takashina T."/>
            <person name="Ohkuma M."/>
        </authorList>
    </citation>
    <scope>NUCLEOTIDE SEQUENCE [LARGE SCALE GENOMIC DNA]</scope>
    <source>
        <strain evidence="1 2">NAS-02</strain>
    </source>
</reference>
<sequence length="180" mass="20953">MSSALRVLEEFRDVEPSTRLSEVMLRPESGDGALMLSFSLMGGLRDEFGPELWEKAYSRNDMLLTIRYSVEILRRGMMGRRIVGPLRFQKEARFYWSRDPTRQERIWTLIVDEGERTYLPATPEEARQLLFDFEQEIRPTGLPKGRNELWAEVEVSWGRHVYTEKGARKGRSATVVVEVP</sequence>
<evidence type="ECO:0000313" key="1">
    <source>
        <dbReference type="EMBL" id="BBE42905.1"/>
    </source>
</evidence>
<protein>
    <submittedName>
        <fullName evidence="1">Uncharacterized protein</fullName>
    </submittedName>
</protein>
<accession>A0A4P2VQ09</accession>
<dbReference type="KEGG" id="ccai:NAS2_1525"/>
<dbReference type="Proteomes" id="UP000509448">
    <property type="component" value="Chromosome"/>
</dbReference>
<dbReference type="AlphaFoldDB" id="A0A4P2VQ09"/>
<keyword evidence="2" id="KW-1185">Reference proteome</keyword>
<dbReference type="GeneID" id="55585335"/>
<evidence type="ECO:0000313" key="2">
    <source>
        <dbReference type="Proteomes" id="UP000509448"/>
    </source>
</evidence>
<gene>
    <name evidence="1" type="ORF">NAS2_1525</name>
</gene>
<dbReference type="EMBL" id="AP018732">
    <property type="protein sequence ID" value="BBE42905.1"/>
    <property type="molecule type" value="Genomic_DNA"/>
</dbReference>
<organism evidence="1 2">
    <name type="scientific">Conexivisphaera calida</name>
    <dbReference type="NCBI Taxonomy" id="1874277"/>
    <lineage>
        <taxon>Archaea</taxon>
        <taxon>Nitrososphaerota</taxon>
        <taxon>Conexivisphaeria</taxon>
        <taxon>Conexivisphaerales</taxon>
        <taxon>Conexivisphaeraceae</taxon>
        <taxon>Conexivisphaera</taxon>
    </lineage>
</organism>
<proteinExistence type="predicted"/>
<name>A0A4P2VQ09_9ARCH</name>